<dbReference type="RefSeq" id="WP_001866975.1">
    <property type="nucleotide sequence ID" value="NZ_AP018935.1"/>
</dbReference>
<evidence type="ECO:0000313" key="1">
    <source>
        <dbReference type="EMBL" id="MDK6899364.1"/>
    </source>
</evidence>
<sequence length="60" mass="7072">MIPISSEEYLNYPKKSLKRLKWYLIIIVNTLSTILGNKKADFAKENQLRIISCSDNQWEL</sequence>
<reference evidence="1" key="1">
    <citation type="submission" date="2023-05" db="EMBL/GenBank/DDBJ databases">
        <title>Cataloging the Phylogenetic Diversity of Human Bladder Bacteria.</title>
        <authorList>
            <person name="Du J."/>
        </authorList>
    </citation>
    <scope>NUCLEOTIDE SEQUENCE</scope>
    <source>
        <strain evidence="1">UMB8703</strain>
    </source>
</reference>
<gene>
    <name evidence="1" type="ORF">QP229_05065</name>
</gene>
<accession>A0A4Q1H151</accession>
<dbReference type="AlphaFoldDB" id="A0A4Q1H151"/>
<proteinExistence type="predicted"/>
<protein>
    <submittedName>
        <fullName evidence="1">Uncharacterized protein</fullName>
    </submittedName>
</protein>
<name>A0A4Q1H151_STRAG</name>
<comment type="caution">
    <text evidence="1">The sequence shown here is derived from an EMBL/GenBank/DDBJ whole genome shotgun (WGS) entry which is preliminary data.</text>
</comment>
<dbReference type="EMBL" id="JASOIH010000003">
    <property type="protein sequence ID" value="MDK6899364.1"/>
    <property type="molecule type" value="Genomic_DNA"/>
</dbReference>
<evidence type="ECO:0000313" key="2">
    <source>
        <dbReference type="Proteomes" id="UP001230629"/>
    </source>
</evidence>
<dbReference type="Proteomes" id="UP001230629">
    <property type="component" value="Unassembled WGS sequence"/>
</dbReference>
<organism evidence="1 2">
    <name type="scientific">Streptococcus agalactiae</name>
    <dbReference type="NCBI Taxonomy" id="1311"/>
    <lineage>
        <taxon>Bacteria</taxon>
        <taxon>Bacillati</taxon>
        <taxon>Bacillota</taxon>
        <taxon>Bacilli</taxon>
        <taxon>Lactobacillales</taxon>
        <taxon>Streptococcaceae</taxon>
        <taxon>Streptococcus</taxon>
    </lineage>
</organism>